<dbReference type="Pfam" id="PF02701">
    <property type="entry name" value="Zn_ribbon_Dof"/>
    <property type="match status" value="1"/>
</dbReference>
<comment type="caution">
    <text evidence="12">The sequence shown here is derived from an EMBL/GenBank/DDBJ whole genome shotgun (WGS) entry which is preliminary data.</text>
</comment>
<keyword evidence="5 8" id="KW-0238">DNA-binding</keyword>
<protein>
    <recommendedName>
        <fullName evidence="9">Dof zinc finger protein</fullName>
    </recommendedName>
</protein>
<dbReference type="AlphaFoldDB" id="A0AAN7KNA4"/>
<comment type="function">
    <text evidence="9">Transcription factor that binds specifically to a 5'-AA[AG]G-3' consensus core sequence.</text>
</comment>
<dbReference type="EMBL" id="JAXIOK010000006">
    <property type="protein sequence ID" value="KAK4768134.1"/>
    <property type="molecule type" value="Genomic_DNA"/>
</dbReference>
<evidence type="ECO:0000259" key="11">
    <source>
        <dbReference type="PROSITE" id="PS50884"/>
    </source>
</evidence>
<feature type="region of interest" description="Disordered" evidence="10">
    <location>
        <begin position="124"/>
        <end position="145"/>
    </location>
</feature>
<dbReference type="GO" id="GO:0008270">
    <property type="term" value="F:zinc ion binding"/>
    <property type="evidence" value="ECO:0007669"/>
    <property type="project" value="UniProtKB-KW"/>
</dbReference>
<dbReference type="GO" id="GO:0003677">
    <property type="term" value="F:DNA binding"/>
    <property type="evidence" value="ECO:0007669"/>
    <property type="project" value="UniProtKB-UniRule"/>
</dbReference>
<evidence type="ECO:0000256" key="3">
    <source>
        <dbReference type="ARBA" id="ARBA00022833"/>
    </source>
</evidence>
<evidence type="ECO:0000256" key="10">
    <source>
        <dbReference type="SAM" id="MobiDB-lite"/>
    </source>
</evidence>
<proteinExistence type="predicted"/>
<name>A0AAN7KNA4_9MYRT</name>
<reference evidence="12 13" key="1">
    <citation type="journal article" date="2023" name="Hortic Res">
        <title>Pangenome of water caltrop reveals structural variations and asymmetric subgenome divergence after allopolyploidization.</title>
        <authorList>
            <person name="Zhang X."/>
            <person name="Chen Y."/>
            <person name="Wang L."/>
            <person name="Yuan Y."/>
            <person name="Fang M."/>
            <person name="Shi L."/>
            <person name="Lu R."/>
            <person name="Comes H.P."/>
            <person name="Ma Y."/>
            <person name="Chen Y."/>
            <person name="Huang G."/>
            <person name="Zhou Y."/>
            <person name="Zheng Z."/>
            <person name="Qiu Y."/>
        </authorList>
    </citation>
    <scope>NUCLEOTIDE SEQUENCE [LARGE SCALE GENOMIC DNA]</scope>
    <source>
        <tissue evidence="12">Roots</tissue>
    </source>
</reference>
<keyword evidence="2 8" id="KW-0863">Zinc-finger</keyword>
<feature type="domain" description="Dof-type" evidence="11">
    <location>
        <begin position="41"/>
        <end position="95"/>
    </location>
</feature>
<evidence type="ECO:0000313" key="12">
    <source>
        <dbReference type="EMBL" id="KAK4768134.1"/>
    </source>
</evidence>
<feature type="compositionally biased region" description="Low complexity" evidence="10">
    <location>
        <begin position="130"/>
        <end position="145"/>
    </location>
</feature>
<dbReference type="PROSITE" id="PS01361">
    <property type="entry name" value="ZF_DOF_1"/>
    <property type="match status" value="1"/>
</dbReference>
<keyword evidence="7 8" id="KW-0539">Nucleus</keyword>
<evidence type="ECO:0000256" key="2">
    <source>
        <dbReference type="ARBA" id="ARBA00022771"/>
    </source>
</evidence>
<evidence type="ECO:0000256" key="4">
    <source>
        <dbReference type="ARBA" id="ARBA00023015"/>
    </source>
</evidence>
<comment type="subcellular location">
    <subcellularLocation>
        <location evidence="8 9">Nucleus</location>
    </subcellularLocation>
</comment>
<evidence type="ECO:0000256" key="7">
    <source>
        <dbReference type="ARBA" id="ARBA00023242"/>
    </source>
</evidence>
<evidence type="ECO:0000256" key="1">
    <source>
        <dbReference type="ARBA" id="ARBA00022723"/>
    </source>
</evidence>
<evidence type="ECO:0000256" key="6">
    <source>
        <dbReference type="ARBA" id="ARBA00023163"/>
    </source>
</evidence>
<dbReference type="InterPro" id="IPR003851">
    <property type="entry name" value="Znf_Dof"/>
</dbReference>
<keyword evidence="4 9" id="KW-0805">Transcription regulation</keyword>
<dbReference type="PROSITE" id="PS50884">
    <property type="entry name" value="ZF_DOF_2"/>
    <property type="match status" value="1"/>
</dbReference>
<evidence type="ECO:0000256" key="5">
    <source>
        <dbReference type="ARBA" id="ARBA00023125"/>
    </source>
</evidence>
<feature type="region of interest" description="Disordered" evidence="10">
    <location>
        <begin position="87"/>
        <end position="106"/>
    </location>
</feature>
<dbReference type="PANTHER" id="PTHR31992">
    <property type="entry name" value="DOF ZINC FINGER PROTEIN DOF1.4-RELATED"/>
    <property type="match status" value="1"/>
</dbReference>
<keyword evidence="1 9" id="KW-0479">Metal-binding</keyword>
<gene>
    <name evidence="12" type="ORF">SAY87_003275</name>
</gene>
<accession>A0AAN7KNA4</accession>
<dbReference type="Proteomes" id="UP001345219">
    <property type="component" value="Chromosome 3"/>
</dbReference>
<dbReference type="GO" id="GO:0003700">
    <property type="term" value="F:DNA-binding transcription factor activity"/>
    <property type="evidence" value="ECO:0007669"/>
    <property type="project" value="UniProtKB-UniRule"/>
</dbReference>
<dbReference type="InterPro" id="IPR045174">
    <property type="entry name" value="Dof"/>
</dbReference>
<keyword evidence="3 9" id="KW-0862">Zinc</keyword>
<feature type="region of interest" description="Disordered" evidence="10">
    <location>
        <begin position="264"/>
        <end position="287"/>
    </location>
</feature>
<sequence length="318" mass="34507">MQDIHAIAGEVFVGSGGGGGGDTGDRRLRTLHHQSQQHQALKCPRCESPNTKFCYYNNYNLAQPRHFCKSCRRYWTKGGVLRNVPVGGGCRKNKRSKQKSSAPGELTAVAASQAVTATTSVQAREVKMNSRSSSESSSLTATTTTTTAAAEAVSATSSMKPSDFFNVNEYSSIIAQNMHTEPPSNDCFDQFLPDLASGCGLFSDVDNISNMIASSDQHLSFGFSSILDQDSLWSHPQRNITERAGEISQSNSGCVFLNQTIQPDPPAPLLGRPSDSEEFGPLDWQPGSDQGLLNDQAFWSRNSQWADADHHQPGLFLP</sequence>
<keyword evidence="13" id="KW-1185">Reference proteome</keyword>
<evidence type="ECO:0000313" key="13">
    <source>
        <dbReference type="Proteomes" id="UP001345219"/>
    </source>
</evidence>
<evidence type="ECO:0000256" key="9">
    <source>
        <dbReference type="RuleBase" id="RU369094"/>
    </source>
</evidence>
<keyword evidence="6 9" id="KW-0804">Transcription</keyword>
<evidence type="ECO:0000256" key="8">
    <source>
        <dbReference type="PROSITE-ProRule" id="PRU00071"/>
    </source>
</evidence>
<dbReference type="GO" id="GO:0005634">
    <property type="term" value="C:nucleus"/>
    <property type="evidence" value="ECO:0007669"/>
    <property type="project" value="UniProtKB-SubCell"/>
</dbReference>
<dbReference type="PANTHER" id="PTHR31992:SF205">
    <property type="entry name" value="DOF ZINC FINGER PROTEIN"/>
    <property type="match status" value="1"/>
</dbReference>
<organism evidence="12 13">
    <name type="scientific">Trapa incisa</name>
    <dbReference type="NCBI Taxonomy" id="236973"/>
    <lineage>
        <taxon>Eukaryota</taxon>
        <taxon>Viridiplantae</taxon>
        <taxon>Streptophyta</taxon>
        <taxon>Embryophyta</taxon>
        <taxon>Tracheophyta</taxon>
        <taxon>Spermatophyta</taxon>
        <taxon>Magnoliopsida</taxon>
        <taxon>eudicotyledons</taxon>
        <taxon>Gunneridae</taxon>
        <taxon>Pentapetalae</taxon>
        <taxon>rosids</taxon>
        <taxon>malvids</taxon>
        <taxon>Myrtales</taxon>
        <taxon>Lythraceae</taxon>
        <taxon>Trapa</taxon>
    </lineage>
</organism>